<evidence type="ECO:0000313" key="1">
    <source>
        <dbReference type="EMBL" id="SQB29353.1"/>
    </source>
</evidence>
<name>A0A2X2VVS5_CITKO</name>
<accession>A0A2X2VVS5</accession>
<proteinExistence type="predicted"/>
<evidence type="ECO:0000313" key="2">
    <source>
        <dbReference type="Proteomes" id="UP000251584"/>
    </source>
</evidence>
<sequence>MLCQQLSPRGLHGLRQGQKFCLKMVEGELLIVKRATLREGIFSIK</sequence>
<gene>
    <name evidence="1" type="ORF">NCTC10786_03139</name>
</gene>
<reference evidence="1 2" key="1">
    <citation type="submission" date="2018-06" db="EMBL/GenBank/DDBJ databases">
        <authorList>
            <consortium name="Pathogen Informatics"/>
            <person name="Doyle S."/>
        </authorList>
    </citation>
    <scope>NUCLEOTIDE SEQUENCE [LARGE SCALE GENOMIC DNA]</scope>
    <source>
        <strain evidence="1 2">NCTC10786</strain>
    </source>
</reference>
<protein>
    <submittedName>
        <fullName evidence="1">Uncharacterized protein</fullName>
    </submittedName>
</protein>
<organism evidence="1 2">
    <name type="scientific">Citrobacter koseri</name>
    <name type="common">Citrobacter diversus</name>
    <dbReference type="NCBI Taxonomy" id="545"/>
    <lineage>
        <taxon>Bacteria</taxon>
        <taxon>Pseudomonadati</taxon>
        <taxon>Pseudomonadota</taxon>
        <taxon>Gammaproteobacteria</taxon>
        <taxon>Enterobacterales</taxon>
        <taxon>Enterobacteriaceae</taxon>
        <taxon>Citrobacter</taxon>
    </lineage>
</organism>
<dbReference type="AlphaFoldDB" id="A0A2X2VVS5"/>
<dbReference type="Proteomes" id="UP000251584">
    <property type="component" value="Unassembled WGS sequence"/>
</dbReference>
<dbReference type="EMBL" id="UAVY01000004">
    <property type="protein sequence ID" value="SQB29353.1"/>
    <property type="molecule type" value="Genomic_DNA"/>
</dbReference>